<evidence type="ECO:0000259" key="1">
    <source>
        <dbReference type="Pfam" id="PF01451"/>
    </source>
</evidence>
<dbReference type="Pfam" id="PF01451">
    <property type="entry name" value="LMWPc"/>
    <property type="match status" value="1"/>
</dbReference>
<evidence type="ECO:0000313" key="3">
    <source>
        <dbReference type="Proteomes" id="UP000281521"/>
    </source>
</evidence>
<dbReference type="Gene3D" id="3.40.50.2300">
    <property type="match status" value="1"/>
</dbReference>
<proteinExistence type="predicted"/>
<evidence type="ECO:0000313" key="2">
    <source>
        <dbReference type="EMBL" id="VCY84154.1"/>
    </source>
</evidence>
<dbReference type="GO" id="GO:0004725">
    <property type="term" value="F:protein tyrosine phosphatase activity"/>
    <property type="evidence" value="ECO:0007669"/>
    <property type="project" value="UniProtKB-EC"/>
</dbReference>
<protein>
    <submittedName>
        <fullName evidence="2">Low molecular weight protein-tyrosine-phosphatase Wzb</fullName>
        <ecNumber evidence="2">3.1.3.48</ecNumber>
    </submittedName>
</protein>
<accession>A0A3P5DQD5</accession>
<organism evidence="2 3">
    <name type="scientific">Escherichia coli</name>
    <dbReference type="NCBI Taxonomy" id="562"/>
    <lineage>
        <taxon>Bacteria</taxon>
        <taxon>Pseudomonadati</taxon>
        <taxon>Pseudomonadota</taxon>
        <taxon>Gammaproteobacteria</taxon>
        <taxon>Enterobacterales</taxon>
        <taxon>Enterobacteriaceae</taxon>
        <taxon>Escherichia</taxon>
    </lineage>
</organism>
<dbReference type="AlphaFoldDB" id="A0A3P5DQD5"/>
<dbReference type="InterPro" id="IPR036196">
    <property type="entry name" value="Ptyr_pPase_sf"/>
</dbReference>
<dbReference type="EC" id="3.1.3.48" evidence="2"/>
<sequence>MLLGHWNNQKEIPDPYRKSQEAFSSVYQLIVQASNYWAEKLDV</sequence>
<dbReference type="Proteomes" id="UP000281521">
    <property type="component" value="Unassembled WGS sequence"/>
</dbReference>
<gene>
    <name evidence="2" type="primary">wzb</name>
    <name evidence="2" type="ORF">BANRA_02828</name>
</gene>
<feature type="domain" description="Phosphotyrosine protein phosphatase I" evidence="1">
    <location>
        <begin position="1"/>
        <end position="37"/>
    </location>
</feature>
<dbReference type="EMBL" id="UWXJ01000001">
    <property type="protein sequence ID" value="VCY84154.1"/>
    <property type="molecule type" value="Genomic_DNA"/>
</dbReference>
<keyword evidence="2" id="KW-0378">Hydrolase</keyword>
<name>A0A3P5DQD5_ECOLX</name>
<reference evidence="2 3" key="1">
    <citation type="submission" date="2018-10" db="EMBL/GenBank/DDBJ databases">
        <authorList>
            <person name="Noll B N."/>
        </authorList>
    </citation>
    <scope>NUCLEOTIDE SEQUENCE [LARGE SCALE GENOMIC DNA]</scope>
    <source>
        <strain evidence="2">Ecoli022</strain>
    </source>
</reference>
<dbReference type="InterPro" id="IPR023485">
    <property type="entry name" value="Ptyr_pPase"/>
</dbReference>
<dbReference type="SUPFAM" id="SSF52788">
    <property type="entry name" value="Phosphotyrosine protein phosphatases I"/>
    <property type="match status" value="1"/>
</dbReference>